<dbReference type="Proteomes" id="UP000805193">
    <property type="component" value="Unassembled WGS sequence"/>
</dbReference>
<proteinExistence type="predicted"/>
<reference evidence="1 2" key="1">
    <citation type="journal article" date="2020" name="Cell">
        <title>Large-Scale Comparative Analyses of Tick Genomes Elucidate Their Genetic Diversity and Vector Capacities.</title>
        <authorList>
            <consortium name="Tick Genome and Microbiome Consortium (TIGMIC)"/>
            <person name="Jia N."/>
            <person name="Wang J."/>
            <person name="Shi W."/>
            <person name="Du L."/>
            <person name="Sun Y."/>
            <person name="Zhan W."/>
            <person name="Jiang J.F."/>
            <person name="Wang Q."/>
            <person name="Zhang B."/>
            <person name="Ji P."/>
            <person name="Bell-Sakyi L."/>
            <person name="Cui X.M."/>
            <person name="Yuan T.T."/>
            <person name="Jiang B.G."/>
            <person name="Yang W.F."/>
            <person name="Lam T.T."/>
            <person name="Chang Q.C."/>
            <person name="Ding S.J."/>
            <person name="Wang X.J."/>
            <person name="Zhu J.G."/>
            <person name="Ruan X.D."/>
            <person name="Zhao L."/>
            <person name="Wei J.T."/>
            <person name="Ye R.Z."/>
            <person name="Que T.C."/>
            <person name="Du C.H."/>
            <person name="Zhou Y.H."/>
            <person name="Cheng J.X."/>
            <person name="Dai P.F."/>
            <person name="Guo W.B."/>
            <person name="Han X.H."/>
            <person name="Huang E.J."/>
            <person name="Li L.F."/>
            <person name="Wei W."/>
            <person name="Gao Y.C."/>
            <person name="Liu J.Z."/>
            <person name="Shao H.Z."/>
            <person name="Wang X."/>
            <person name="Wang C.C."/>
            <person name="Yang T.C."/>
            <person name="Huo Q.B."/>
            <person name="Li W."/>
            <person name="Chen H.Y."/>
            <person name="Chen S.E."/>
            <person name="Zhou L.G."/>
            <person name="Ni X.B."/>
            <person name="Tian J.H."/>
            <person name="Sheng Y."/>
            <person name="Liu T."/>
            <person name="Pan Y.S."/>
            <person name="Xia L.Y."/>
            <person name="Li J."/>
            <person name="Zhao F."/>
            <person name="Cao W.C."/>
        </authorList>
    </citation>
    <scope>NUCLEOTIDE SEQUENCE [LARGE SCALE GENOMIC DNA]</scope>
    <source>
        <strain evidence="1">Iper-2018</strain>
    </source>
</reference>
<sequence length="451" mass="50074">VMELAFDPDSKPVRVPDLETVYEEVSSIQKYAFLRYHIAKRTLQSKDDVRLDLCTPDSNVPRYQLYVCDRPSVSAAPLKFAIFIVPQGRETEWLFGNAEGRRQLAESCSAERLVVVHLSRGHSYSGLEQVKAELSQKVMELAPASHTTGKQVPFLSTRDNVGHREVRYSGTSALSGDYLVEDVSLDGDVVVRRLIFLDKPHVVQSEARLKQVKSKKKGRGGSKTFEVDVNHLCCEYYKYMVAGLAFVMPRATEHKATALLVGLGGGTLSMFLTTKFPKLALSVVELDPAVVDVARKWYLPPNCPIDITIDDGLCALEKFAEKGKVFDAIFLDVDSKDLSKGLTCPPASFLEEAALKCLAAITAPTGLAVVNFVCRNKALKSDVYERLKLHFSSVLVRKIPDDVNEVLYLKHEKQALDCEEVLGSLKTLNNLIRDSENSNDISDLFGELKIS</sequence>
<evidence type="ECO:0000313" key="1">
    <source>
        <dbReference type="EMBL" id="KAG0415323.1"/>
    </source>
</evidence>
<protein>
    <submittedName>
        <fullName evidence="1">Uncharacterized protein</fullName>
    </submittedName>
</protein>
<gene>
    <name evidence="1" type="ORF">HPB47_007509</name>
</gene>
<comment type="caution">
    <text evidence="1">The sequence shown here is derived from an EMBL/GenBank/DDBJ whole genome shotgun (WGS) entry which is preliminary data.</text>
</comment>
<dbReference type="EMBL" id="JABSTQ010011085">
    <property type="protein sequence ID" value="KAG0415323.1"/>
    <property type="molecule type" value="Genomic_DNA"/>
</dbReference>
<name>A0AC60P758_IXOPE</name>
<organism evidence="1 2">
    <name type="scientific">Ixodes persulcatus</name>
    <name type="common">Taiga tick</name>
    <dbReference type="NCBI Taxonomy" id="34615"/>
    <lineage>
        <taxon>Eukaryota</taxon>
        <taxon>Metazoa</taxon>
        <taxon>Ecdysozoa</taxon>
        <taxon>Arthropoda</taxon>
        <taxon>Chelicerata</taxon>
        <taxon>Arachnida</taxon>
        <taxon>Acari</taxon>
        <taxon>Parasitiformes</taxon>
        <taxon>Ixodida</taxon>
        <taxon>Ixodoidea</taxon>
        <taxon>Ixodidae</taxon>
        <taxon>Ixodinae</taxon>
        <taxon>Ixodes</taxon>
    </lineage>
</organism>
<accession>A0AC60P758</accession>
<keyword evidence="2" id="KW-1185">Reference proteome</keyword>
<evidence type="ECO:0000313" key="2">
    <source>
        <dbReference type="Proteomes" id="UP000805193"/>
    </source>
</evidence>
<feature type="non-terminal residue" evidence="1">
    <location>
        <position position="1"/>
    </location>
</feature>